<feature type="domain" description="Phytocyanin" evidence="6">
    <location>
        <begin position="23"/>
        <end position="124"/>
    </location>
</feature>
<dbReference type="Pfam" id="PF02298">
    <property type="entry name" value="Cu_bind_like"/>
    <property type="match status" value="2"/>
</dbReference>
<comment type="caution">
    <text evidence="7">The sequence shown here is derived from an EMBL/GenBank/DDBJ whole genome shotgun (WGS) entry which is preliminary data.</text>
</comment>
<protein>
    <recommendedName>
        <fullName evidence="6">Phytocyanin domain-containing protein</fullName>
    </recommendedName>
</protein>
<dbReference type="FunFam" id="2.60.40.420:FF:000003">
    <property type="entry name" value="Blue copper"/>
    <property type="match status" value="2"/>
</dbReference>
<keyword evidence="3" id="KW-0325">Glycoprotein</keyword>
<evidence type="ECO:0000256" key="5">
    <source>
        <dbReference type="SAM" id="SignalP"/>
    </source>
</evidence>
<name>A0A835BJ95_9POAL</name>
<feature type="domain" description="Phytocyanin" evidence="6">
    <location>
        <begin position="263"/>
        <end position="362"/>
    </location>
</feature>
<dbReference type="Gramene" id="Dexi2A01G0000290.1">
    <property type="protein sequence ID" value="Dexi2A01G0000290.1:cds"/>
    <property type="gene ID" value="Dexi2A01G0000290"/>
</dbReference>
<keyword evidence="1" id="KW-0479">Metal-binding</keyword>
<dbReference type="GO" id="GO:0005886">
    <property type="term" value="C:plasma membrane"/>
    <property type="evidence" value="ECO:0007669"/>
    <property type="project" value="TreeGrafter"/>
</dbReference>
<dbReference type="InterPro" id="IPR039391">
    <property type="entry name" value="Phytocyanin-like"/>
</dbReference>
<feature type="region of interest" description="Disordered" evidence="4">
    <location>
        <begin position="367"/>
        <end position="414"/>
    </location>
</feature>
<reference evidence="7" key="1">
    <citation type="submission" date="2020-07" db="EMBL/GenBank/DDBJ databases">
        <title>Genome sequence and genetic diversity analysis of an under-domesticated orphan crop, white fonio (Digitaria exilis).</title>
        <authorList>
            <person name="Bennetzen J.L."/>
            <person name="Chen S."/>
            <person name="Ma X."/>
            <person name="Wang X."/>
            <person name="Yssel A.E.J."/>
            <person name="Chaluvadi S.R."/>
            <person name="Johnson M."/>
            <person name="Gangashetty P."/>
            <person name="Hamidou F."/>
            <person name="Sanogo M.D."/>
            <person name="Zwaenepoel A."/>
            <person name="Wallace J."/>
            <person name="Van De Peer Y."/>
            <person name="Van Deynze A."/>
        </authorList>
    </citation>
    <scope>NUCLEOTIDE SEQUENCE</scope>
    <source>
        <tissue evidence="7">Leaves</tissue>
    </source>
</reference>
<accession>A0A835BJ95</accession>
<feature type="chain" id="PRO_5032277237" description="Phytocyanin domain-containing protein" evidence="5">
    <location>
        <begin position="23"/>
        <end position="441"/>
    </location>
</feature>
<dbReference type="InterPro" id="IPR003245">
    <property type="entry name" value="Phytocyanin_dom"/>
</dbReference>
<dbReference type="SUPFAM" id="SSF49503">
    <property type="entry name" value="Cupredoxins"/>
    <property type="match status" value="2"/>
</dbReference>
<feature type="region of interest" description="Disordered" evidence="4">
    <location>
        <begin position="129"/>
        <end position="165"/>
    </location>
</feature>
<evidence type="ECO:0000256" key="1">
    <source>
        <dbReference type="ARBA" id="ARBA00022723"/>
    </source>
</evidence>
<sequence>MARSAILVVAAMAALAVQLAAAADHPVGGTGSWDTSNGAGFYNKWASKTVFKLGDTLTFKYPAGHDVTEVGKPEYDACSGAKPIKTFSDGDTTVKLPTAGKRYFICSVPGHCAAGMKLEVTVVAAAATPTTKPGDRHQRSVAPTPAPAPEPSSTETSTPAPAPKASDAASIMLGGKQAVLVGLAVMAALAIATREWAFWAGWRRPGSFCCKMEQGKVKRAGQNCWRVRPSVPTTNPGPADADVRPILAVVAVAALALQLAAAVDHPVGGDGSWDASGTSYNAWSAKQKFVQGDTMLFKYSASHDVTEVTKAGYDACSGANPVKSYSGGATTVKLTSPGKRYFICSFPGHCAAGMKLEVTVATAAVTAPAPAKSKPRHQRSSAPASSPAMAPEPSSTGELPNVSTPTVAPAPKSSDAASVRVLGTKAAMALAVGMALACLAI</sequence>
<feature type="compositionally biased region" description="Polar residues" evidence="4">
    <location>
        <begin position="396"/>
        <end position="406"/>
    </location>
</feature>
<evidence type="ECO:0000313" key="8">
    <source>
        <dbReference type="Proteomes" id="UP000636709"/>
    </source>
</evidence>
<dbReference type="GO" id="GO:0046872">
    <property type="term" value="F:metal ion binding"/>
    <property type="evidence" value="ECO:0007669"/>
    <property type="project" value="UniProtKB-KW"/>
</dbReference>
<dbReference type="PROSITE" id="PS00196">
    <property type="entry name" value="COPPER_BLUE"/>
    <property type="match status" value="2"/>
</dbReference>
<evidence type="ECO:0000259" key="6">
    <source>
        <dbReference type="PROSITE" id="PS51485"/>
    </source>
</evidence>
<dbReference type="CDD" id="cd04216">
    <property type="entry name" value="Phytocyanin"/>
    <property type="match status" value="2"/>
</dbReference>
<evidence type="ECO:0000256" key="4">
    <source>
        <dbReference type="SAM" id="MobiDB-lite"/>
    </source>
</evidence>
<dbReference type="InterPro" id="IPR008972">
    <property type="entry name" value="Cupredoxin"/>
</dbReference>
<dbReference type="PANTHER" id="PTHR33021">
    <property type="entry name" value="BLUE COPPER PROTEIN"/>
    <property type="match status" value="1"/>
</dbReference>
<evidence type="ECO:0000256" key="2">
    <source>
        <dbReference type="ARBA" id="ARBA00023008"/>
    </source>
</evidence>
<dbReference type="OrthoDB" id="687020at2759"/>
<feature type="compositionally biased region" description="Low complexity" evidence="4">
    <location>
        <begin position="151"/>
        <end position="165"/>
    </location>
</feature>
<dbReference type="EMBL" id="JACEFO010001859">
    <property type="protein sequence ID" value="KAF8698964.1"/>
    <property type="molecule type" value="Genomic_DNA"/>
</dbReference>
<proteinExistence type="predicted"/>
<dbReference type="PANTHER" id="PTHR33021:SF552">
    <property type="entry name" value="OS07G0105000 PROTEIN"/>
    <property type="match status" value="1"/>
</dbReference>
<keyword evidence="2" id="KW-0186">Copper</keyword>
<dbReference type="AlphaFoldDB" id="A0A835BJ95"/>
<evidence type="ECO:0000256" key="3">
    <source>
        <dbReference type="ARBA" id="ARBA00023180"/>
    </source>
</evidence>
<keyword evidence="5" id="KW-0732">Signal</keyword>
<organism evidence="7 8">
    <name type="scientific">Digitaria exilis</name>
    <dbReference type="NCBI Taxonomy" id="1010633"/>
    <lineage>
        <taxon>Eukaryota</taxon>
        <taxon>Viridiplantae</taxon>
        <taxon>Streptophyta</taxon>
        <taxon>Embryophyta</taxon>
        <taxon>Tracheophyta</taxon>
        <taxon>Spermatophyta</taxon>
        <taxon>Magnoliopsida</taxon>
        <taxon>Liliopsida</taxon>
        <taxon>Poales</taxon>
        <taxon>Poaceae</taxon>
        <taxon>PACMAD clade</taxon>
        <taxon>Panicoideae</taxon>
        <taxon>Panicodae</taxon>
        <taxon>Paniceae</taxon>
        <taxon>Anthephorinae</taxon>
        <taxon>Digitaria</taxon>
    </lineage>
</organism>
<dbReference type="Gene3D" id="2.60.40.420">
    <property type="entry name" value="Cupredoxins - blue copper proteins"/>
    <property type="match status" value="2"/>
</dbReference>
<dbReference type="GO" id="GO:0009055">
    <property type="term" value="F:electron transfer activity"/>
    <property type="evidence" value="ECO:0007669"/>
    <property type="project" value="InterPro"/>
</dbReference>
<gene>
    <name evidence="7" type="ORF">HU200_034792</name>
</gene>
<evidence type="ECO:0000313" key="7">
    <source>
        <dbReference type="EMBL" id="KAF8698964.1"/>
    </source>
</evidence>
<keyword evidence="8" id="KW-1185">Reference proteome</keyword>
<dbReference type="InterPro" id="IPR028871">
    <property type="entry name" value="BlueCu_1_BS"/>
</dbReference>
<dbReference type="Proteomes" id="UP000636709">
    <property type="component" value="Unassembled WGS sequence"/>
</dbReference>
<feature type="signal peptide" evidence="5">
    <location>
        <begin position="1"/>
        <end position="22"/>
    </location>
</feature>
<feature type="compositionally biased region" description="Low complexity" evidence="4">
    <location>
        <begin position="380"/>
        <end position="395"/>
    </location>
</feature>
<dbReference type="PROSITE" id="PS51485">
    <property type="entry name" value="PHYTOCYANIN"/>
    <property type="match status" value="2"/>
</dbReference>